<keyword evidence="3" id="KW-1185">Reference proteome</keyword>
<dbReference type="EMBL" id="JAKOGI010000918">
    <property type="protein sequence ID" value="KAJ8429249.1"/>
    <property type="molecule type" value="Genomic_DNA"/>
</dbReference>
<feature type="domain" description="DUF4283" evidence="1">
    <location>
        <begin position="98"/>
        <end position="171"/>
    </location>
</feature>
<dbReference type="PANTHER" id="PTHR33233">
    <property type="entry name" value="ENDONUCLEASE/EXONUCLEASE/PHOSPHATASE"/>
    <property type="match status" value="1"/>
</dbReference>
<comment type="caution">
    <text evidence="2">The sequence shown here is derived from an EMBL/GenBank/DDBJ whole genome shotgun (WGS) entry which is preliminary data.</text>
</comment>
<reference evidence="2" key="1">
    <citation type="submission" date="2022-04" db="EMBL/GenBank/DDBJ databases">
        <title>Carnegiea gigantea Genome sequencing and assembly v2.</title>
        <authorList>
            <person name="Copetti D."/>
            <person name="Sanderson M.J."/>
            <person name="Burquez A."/>
            <person name="Wojciechowski M.F."/>
        </authorList>
    </citation>
    <scope>NUCLEOTIDE SEQUENCE</scope>
    <source>
        <strain evidence="2">SGP5-SGP5p</strain>
        <tissue evidence="2">Aerial part</tissue>
    </source>
</reference>
<accession>A0A9Q1JQP6</accession>
<evidence type="ECO:0000259" key="1">
    <source>
        <dbReference type="Pfam" id="PF14111"/>
    </source>
</evidence>
<dbReference type="Proteomes" id="UP001153076">
    <property type="component" value="Unassembled WGS sequence"/>
</dbReference>
<dbReference type="AlphaFoldDB" id="A0A9Q1JQP6"/>
<dbReference type="InterPro" id="IPR025558">
    <property type="entry name" value="DUF4283"/>
</dbReference>
<dbReference type="Pfam" id="PF14111">
    <property type="entry name" value="DUF4283"/>
    <property type="match status" value="1"/>
</dbReference>
<name>A0A9Q1JQP6_9CARY</name>
<protein>
    <recommendedName>
        <fullName evidence="1">DUF4283 domain-containing protein</fullName>
    </recommendedName>
</protein>
<evidence type="ECO:0000313" key="3">
    <source>
        <dbReference type="Proteomes" id="UP001153076"/>
    </source>
</evidence>
<sequence length="172" mass="19668">MLAKSGAQPWYGEDEVDLARSQAHSLLSTQIRNPLINSRFRLLPLTKPLNLKTRFHQFPLTNSGKPDEGTSLFFIAAPIINGKKCPELEPEDVASEVDHWQSAVLCMVLGANPPLEVIDGFIRRIWGNYWIDKVSLVRPGLFLVRFDRIHEQQEVINKGVFYFNRKPFIVKP</sequence>
<proteinExistence type="predicted"/>
<dbReference type="PANTHER" id="PTHR33233:SF17">
    <property type="entry name" value="DUF4283 DOMAIN-CONTAINING PROTEIN"/>
    <property type="match status" value="1"/>
</dbReference>
<organism evidence="2 3">
    <name type="scientific">Carnegiea gigantea</name>
    <dbReference type="NCBI Taxonomy" id="171969"/>
    <lineage>
        <taxon>Eukaryota</taxon>
        <taxon>Viridiplantae</taxon>
        <taxon>Streptophyta</taxon>
        <taxon>Embryophyta</taxon>
        <taxon>Tracheophyta</taxon>
        <taxon>Spermatophyta</taxon>
        <taxon>Magnoliopsida</taxon>
        <taxon>eudicotyledons</taxon>
        <taxon>Gunneridae</taxon>
        <taxon>Pentapetalae</taxon>
        <taxon>Caryophyllales</taxon>
        <taxon>Cactineae</taxon>
        <taxon>Cactaceae</taxon>
        <taxon>Cactoideae</taxon>
        <taxon>Echinocereeae</taxon>
        <taxon>Carnegiea</taxon>
    </lineage>
</organism>
<gene>
    <name evidence="2" type="ORF">Cgig2_026285</name>
</gene>
<dbReference type="OrthoDB" id="1939300at2759"/>
<evidence type="ECO:0000313" key="2">
    <source>
        <dbReference type="EMBL" id="KAJ8429249.1"/>
    </source>
</evidence>